<feature type="chain" id="PRO_5040296068" description="Glycoside hydrolase family 5 protein" evidence="1">
    <location>
        <begin position="23"/>
        <end position="415"/>
    </location>
</feature>
<keyword evidence="1" id="KW-0732">Signal</keyword>
<dbReference type="Proteomes" id="UP000799772">
    <property type="component" value="Unassembled WGS sequence"/>
</dbReference>
<dbReference type="AlphaFoldDB" id="A0A9P4ICS9"/>
<dbReference type="PROSITE" id="PS51257">
    <property type="entry name" value="PROKAR_LIPOPROTEIN"/>
    <property type="match status" value="1"/>
</dbReference>
<dbReference type="Gene3D" id="3.20.20.80">
    <property type="entry name" value="Glycosidases"/>
    <property type="match status" value="1"/>
</dbReference>
<protein>
    <recommendedName>
        <fullName evidence="4">Glycoside hydrolase family 5 protein</fullName>
    </recommendedName>
</protein>
<dbReference type="EMBL" id="ML978126">
    <property type="protein sequence ID" value="KAF2099185.1"/>
    <property type="molecule type" value="Genomic_DNA"/>
</dbReference>
<name>A0A9P4ICS9_9PEZI</name>
<evidence type="ECO:0000313" key="2">
    <source>
        <dbReference type="EMBL" id="KAF2099185.1"/>
    </source>
</evidence>
<dbReference type="SUPFAM" id="SSF51445">
    <property type="entry name" value="(Trans)glycosidases"/>
    <property type="match status" value="1"/>
</dbReference>
<feature type="signal peptide" evidence="1">
    <location>
        <begin position="1"/>
        <end position="22"/>
    </location>
</feature>
<organism evidence="2 3">
    <name type="scientific">Rhizodiscina lignyota</name>
    <dbReference type="NCBI Taxonomy" id="1504668"/>
    <lineage>
        <taxon>Eukaryota</taxon>
        <taxon>Fungi</taxon>
        <taxon>Dikarya</taxon>
        <taxon>Ascomycota</taxon>
        <taxon>Pezizomycotina</taxon>
        <taxon>Dothideomycetes</taxon>
        <taxon>Pleosporomycetidae</taxon>
        <taxon>Aulographales</taxon>
        <taxon>Rhizodiscinaceae</taxon>
        <taxon>Rhizodiscina</taxon>
    </lineage>
</organism>
<evidence type="ECO:0000313" key="3">
    <source>
        <dbReference type="Proteomes" id="UP000799772"/>
    </source>
</evidence>
<sequence>MRSFTISSFALSLACLTSSAQAVFSSFGGVNHYFLPFLPAGKRDAIITSIYQGGSKSIRTIVRPITSNSEKDSNDLILHDDPQHGLGEGDFDLSLLDIYDDFLSSVNRISNGNMKVIFALHDANNIRGYNDLPCDTFCQATTNGDQSSDAWQNFYTDSNLVNAYKLRLSQFLNVYKSKNFNGASWSTLSQVILGVDLQNEPWVNQYPIPSGQETWICDISSYLKNDLGLGSSNIAVFSGGLSGGAGPLGFGNAPDAALNCADLDVIALHAYLSSSNENVDQQWYDLLVEGGDFRNAITSHTKLLFVEEWSYLPGNPSYTKQSDIWAQGHSLNVRGVPWTYWDVMSGDENCPACESKEVSVDGGAGSSWDSLQTVLKEASSAATDFDWSKYIAMNSGATQLRKRGGERVHSREWVE</sequence>
<evidence type="ECO:0000256" key="1">
    <source>
        <dbReference type="SAM" id="SignalP"/>
    </source>
</evidence>
<accession>A0A9P4ICS9</accession>
<keyword evidence="3" id="KW-1185">Reference proteome</keyword>
<dbReference type="OrthoDB" id="428177at2759"/>
<comment type="caution">
    <text evidence="2">The sequence shown here is derived from an EMBL/GenBank/DDBJ whole genome shotgun (WGS) entry which is preliminary data.</text>
</comment>
<proteinExistence type="predicted"/>
<gene>
    <name evidence="2" type="ORF">NA57DRAFT_76415</name>
</gene>
<evidence type="ECO:0008006" key="4">
    <source>
        <dbReference type="Google" id="ProtNLM"/>
    </source>
</evidence>
<reference evidence="2" key="1">
    <citation type="journal article" date="2020" name="Stud. Mycol.">
        <title>101 Dothideomycetes genomes: a test case for predicting lifestyles and emergence of pathogens.</title>
        <authorList>
            <person name="Haridas S."/>
            <person name="Albert R."/>
            <person name="Binder M."/>
            <person name="Bloem J."/>
            <person name="Labutti K."/>
            <person name="Salamov A."/>
            <person name="Andreopoulos B."/>
            <person name="Baker S."/>
            <person name="Barry K."/>
            <person name="Bills G."/>
            <person name="Bluhm B."/>
            <person name="Cannon C."/>
            <person name="Castanera R."/>
            <person name="Culley D."/>
            <person name="Daum C."/>
            <person name="Ezra D."/>
            <person name="Gonzalez J."/>
            <person name="Henrissat B."/>
            <person name="Kuo A."/>
            <person name="Liang C."/>
            <person name="Lipzen A."/>
            <person name="Lutzoni F."/>
            <person name="Magnuson J."/>
            <person name="Mondo S."/>
            <person name="Nolan M."/>
            <person name="Ohm R."/>
            <person name="Pangilinan J."/>
            <person name="Park H.-J."/>
            <person name="Ramirez L."/>
            <person name="Alfaro M."/>
            <person name="Sun H."/>
            <person name="Tritt A."/>
            <person name="Yoshinaga Y."/>
            <person name="Zwiers L.-H."/>
            <person name="Turgeon B."/>
            <person name="Goodwin S."/>
            <person name="Spatafora J."/>
            <person name="Crous P."/>
            <person name="Grigoriev I."/>
        </authorList>
    </citation>
    <scope>NUCLEOTIDE SEQUENCE</scope>
    <source>
        <strain evidence="2">CBS 133067</strain>
    </source>
</reference>
<dbReference type="InterPro" id="IPR017853">
    <property type="entry name" value="GH"/>
</dbReference>